<dbReference type="EMBL" id="SIDB01000008">
    <property type="protein sequence ID" value="KAI3429903.1"/>
    <property type="molecule type" value="Genomic_DNA"/>
</dbReference>
<accession>A0A9D4TMZ6</accession>
<name>A0A9D4TMZ6_CHLVU</name>
<organism evidence="2 3">
    <name type="scientific">Chlorella vulgaris</name>
    <name type="common">Green alga</name>
    <dbReference type="NCBI Taxonomy" id="3077"/>
    <lineage>
        <taxon>Eukaryota</taxon>
        <taxon>Viridiplantae</taxon>
        <taxon>Chlorophyta</taxon>
        <taxon>core chlorophytes</taxon>
        <taxon>Trebouxiophyceae</taxon>
        <taxon>Chlorellales</taxon>
        <taxon>Chlorellaceae</taxon>
        <taxon>Chlorella clade</taxon>
        <taxon>Chlorella</taxon>
    </lineage>
</organism>
<reference evidence="2" key="1">
    <citation type="journal article" date="2019" name="Plant J.">
        <title>Chlorella vulgaris genome assembly and annotation reveals the molecular basis for metabolic acclimation to high light conditions.</title>
        <authorList>
            <person name="Cecchin M."/>
            <person name="Marcolungo L."/>
            <person name="Rossato M."/>
            <person name="Girolomoni L."/>
            <person name="Cosentino E."/>
            <person name="Cuine S."/>
            <person name="Li-Beisson Y."/>
            <person name="Delledonne M."/>
            <person name="Ballottari M."/>
        </authorList>
    </citation>
    <scope>NUCLEOTIDE SEQUENCE</scope>
    <source>
        <strain evidence="2">211/11P</strain>
    </source>
</reference>
<comment type="caution">
    <text evidence="2">The sequence shown here is derived from an EMBL/GenBank/DDBJ whole genome shotgun (WGS) entry which is preliminary data.</text>
</comment>
<dbReference type="AlphaFoldDB" id="A0A9D4TMZ6"/>
<protein>
    <submittedName>
        <fullName evidence="2">Uncharacterized protein</fullName>
    </submittedName>
</protein>
<feature type="compositionally biased region" description="Polar residues" evidence="1">
    <location>
        <begin position="198"/>
        <end position="222"/>
    </location>
</feature>
<evidence type="ECO:0000256" key="1">
    <source>
        <dbReference type="SAM" id="MobiDB-lite"/>
    </source>
</evidence>
<feature type="region of interest" description="Disordered" evidence="1">
    <location>
        <begin position="19"/>
        <end position="63"/>
    </location>
</feature>
<gene>
    <name evidence="2" type="ORF">D9Q98_010214</name>
</gene>
<dbReference type="Proteomes" id="UP001055712">
    <property type="component" value="Unassembled WGS sequence"/>
</dbReference>
<evidence type="ECO:0000313" key="3">
    <source>
        <dbReference type="Proteomes" id="UP001055712"/>
    </source>
</evidence>
<keyword evidence="3" id="KW-1185">Reference proteome</keyword>
<sequence>MILTLIGILCNTNARHTAAKRSSSRGPCMSPPLTRSSSGLKANRRSSESGSGARLAPSTRKSKISKTTLLKQVHITQCTLGELSDEFAATRGAVEGVEGALDSCHQAIGIVQHQINELWTANQSLSSELAYYNSRINSLFHNFSNLLFSYTHPPVDGSFVPTYPDTVDEPAEHPAALPIVYPFPCPVPLPPTGWATATVKQESSPASNVTYSPQNARPSPSYSPYDPVN</sequence>
<feature type="region of interest" description="Disordered" evidence="1">
    <location>
        <begin position="198"/>
        <end position="229"/>
    </location>
</feature>
<proteinExistence type="predicted"/>
<evidence type="ECO:0000313" key="2">
    <source>
        <dbReference type="EMBL" id="KAI3429903.1"/>
    </source>
</evidence>
<reference evidence="2" key="2">
    <citation type="submission" date="2020-11" db="EMBL/GenBank/DDBJ databases">
        <authorList>
            <person name="Cecchin M."/>
            <person name="Marcolungo L."/>
            <person name="Rossato M."/>
            <person name="Girolomoni L."/>
            <person name="Cosentino E."/>
            <person name="Cuine S."/>
            <person name="Li-Beisson Y."/>
            <person name="Delledonne M."/>
            <person name="Ballottari M."/>
        </authorList>
    </citation>
    <scope>NUCLEOTIDE SEQUENCE</scope>
    <source>
        <strain evidence="2">211/11P</strain>
        <tissue evidence="2">Whole cell</tissue>
    </source>
</reference>